<evidence type="ECO:0008006" key="4">
    <source>
        <dbReference type="Google" id="ProtNLM"/>
    </source>
</evidence>
<keyword evidence="1" id="KW-1133">Transmembrane helix</keyword>
<feature type="transmembrane region" description="Helical" evidence="1">
    <location>
        <begin position="80"/>
        <end position="103"/>
    </location>
</feature>
<dbReference type="AlphaFoldDB" id="A0A1C3P066"/>
<organism evidence="2 3">
    <name type="scientific">Candidatus Protofrankia californiensis</name>
    <dbReference type="NCBI Taxonomy" id="1839754"/>
    <lineage>
        <taxon>Bacteria</taxon>
        <taxon>Bacillati</taxon>
        <taxon>Actinomycetota</taxon>
        <taxon>Actinomycetes</taxon>
        <taxon>Frankiales</taxon>
        <taxon>Frankiaceae</taxon>
        <taxon>Protofrankia</taxon>
    </lineage>
</organism>
<dbReference type="Proteomes" id="UP000199013">
    <property type="component" value="Unassembled WGS sequence"/>
</dbReference>
<reference evidence="3" key="1">
    <citation type="submission" date="2016-02" db="EMBL/GenBank/DDBJ databases">
        <authorList>
            <person name="Wibberg D."/>
        </authorList>
    </citation>
    <scope>NUCLEOTIDE SEQUENCE [LARGE SCALE GENOMIC DNA]</scope>
</reference>
<evidence type="ECO:0000256" key="1">
    <source>
        <dbReference type="SAM" id="Phobius"/>
    </source>
</evidence>
<dbReference type="InterPro" id="IPR013901">
    <property type="entry name" value="Anthrone_oxy"/>
</dbReference>
<keyword evidence="1" id="KW-0472">Membrane</keyword>
<evidence type="ECO:0000313" key="2">
    <source>
        <dbReference type="EMBL" id="SBW23170.1"/>
    </source>
</evidence>
<gene>
    <name evidence="2" type="ORF">FDG2_3672</name>
</gene>
<protein>
    <recommendedName>
        <fullName evidence="4">DUF1772 domain-containing protein</fullName>
    </recommendedName>
</protein>
<keyword evidence="1" id="KW-0812">Transmembrane</keyword>
<dbReference type="EMBL" id="FLUV01001542">
    <property type="protein sequence ID" value="SBW23170.1"/>
    <property type="molecule type" value="Genomic_DNA"/>
</dbReference>
<name>A0A1C3P066_9ACTN</name>
<proteinExistence type="predicted"/>
<evidence type="ECO:0000313" key="3">
    <source>
        <dbReference type="Proteomes" id="UP000199013"/>
    </source>
</evidence>
<dbReference type="Pfam" id="PF08592">
    <property type="entry name" value="Anthrone_oxy"/>
    <property type="match status" value="1"/>
</dbReference>
<sequence length="151" mass="15741">MLAGTIAVAVVLGAGLLAGSLLAVEKAVVPYFASLPAGRYVPTLTFLDGRFDPFMPWLARVKAVLAVAAIVTAPSTASRVLFGAGLACTVGVGAVSEIVNVALNRRIRTWDPDHPPPDWDAVRQRWAQGNRLRLALAVAGLVLDSTAATAL</sequence>
<accession>A0A1C3P066</accession>
<keyword evidence="3" id="KW-1185">Reference proteome</keyword>